<feature type="non-terminal residue" evidence="5">
    <location>
        <position position="1"/>
    </location>
</feature>
<dbReference type="Gene3D" id="3.30.420.40">
    <property type="match status" value="2"/>
</dbReference>
<keyword evidence="3 5" id="KW-0418">Kinase</keyword>
<evidence type="ECO:0000259" key="4">
    <source>
        <dbReference type="Pfam" id="PF02782"/>
    </source>
</evidence>
<dbReference type="Pfam" id="PF02782">
    <property type="entry name" value="FGGY_C"/>
    <property type="match status" value="1"/>
</dbReference>
<evidence type="ECO:0000256" key="2">
    <source>
        <dbReference type="ARBA" id="ARBA00022679"/>
    </source>
</evidence>
<protein>
    <submittedName>
        <fullName evidence="5">Carbohydrate kinase, FGGY family</fullName>
    </submittedName>
</protein>
<organism evidence="5">
    <name type="scientific">hydrothermal vent metagenome</name>
    <dbReference type="NCBI Taxonomy" id="652676"/>
    <lineage>
        <taxon>unclassified sequences</taxon>
        <taxon>metagenomes</taxon>
        <taxon>ecological metagenomes</taxon>
    </lineage>
</organism>
<name>A0A3B0X728_9ZZZZ</name>
<proteinExistence type="inferred from homology"/>
<gene>
    <name evidence="5" type="ORF">MNBD_GAMMA08-1953</name>
</gene>
<evidence type="ECO:0000256" key="1">
    <source>
        <dbReference type="ARBA" id="ARBA00009156"/>
    </source>
</evidence>
<dbReference type="PANTHER" id="PTHR10196:SF80">
    <property type="entry name" value="D-RIBULOSE KINASE"/>
    <property type="match status" value="1"/>
</dbReference>
<evidence type="ECO:0000256" key="3">
    <source>
        <dbReference type="ARBA" id="ARBA00022777"/>
    </source>
</evidence>
<dbReference type="EMBL" id="UOFH01000027">
    <property type="protein sequence ID" value="VAW58687.1"/>
    <property type="molecule type" value="Genomic_DNA"/>
</dbReference>
<dbReference type="GO" id="GO:0004856">
    <property type="term" value="F:D-xylulokinase activity"/>
    <property type="evidence" value="ECO:0007669"/>
    <property type="project" value="TreeGrafter"/>
</dbReference>
<comment type="similarity">
    <text evidence="1">Belongs to the FGGY kinase family.</text>
</comment>
<dbReference type="GO" id="GO:0019150">
    <property type="term" value="F:D-ribulokinase activity"/>
    <property type="evidence" value="ECO:0007669"/>
    <property type="project" value="TreeGrafter"/>
</dbReference>
<dbReference type="AlphaFoldDB" id="A0A3B0X728"/>
<reference evidence="5" key="1">
    <citation type="submission" date="2018-06" db="EMBL/GenBank/DDBJ databases">
        <authorList>
            <person name="Zhirakovskaya E."/>
        </authorList>
    </citation>
    <scope>NUCLEOTIDE SEQUENCE</scope>
</reference>
<dbReference type="SUPFAM" id="SSF53067">
    <property type="entry name" value="Actin-like ATPase domain"/>
    <property type="match status" value="1"/>
</dbReference>
<dbReference type="InterPro" id="IPR043129">
    <property type="entry name" value="ATPase_NBD"/>
</dbReference>
<feature type="domain" description="Carbohydrate kinase FGGY C-terminal" evidence="4">
    <location>
        <begin position="71"/>
        <end position="244"/>
    </location>
</feature>
<accession>A0A3B0X728</accession>
<sequence>EKKSWPAWLNKLNVNIKSLPDVFTPGSVLAPISQNIISKYQLNSNCKIISGTTDSIAAFIASGANKPGDAVTSLGSTLVLKIITEQPIYSAEFGIYSHRLGDYWLAGGASNTGGAVLAHYFNSQQIKQLSDLIHPEKNTQLNYYPLLQNGERFPVNDPDLKPRLQPKAKNEVDFFQGILEGISQIELAGYKKLHALGAPYPTQIISAGGGSKNTAWTKMREQMLKVSIKTAQYSEACYGSALLARRVFL</sequence>
<dbReference type="InterPro" id="IPR018485">
    <property type="entry name" value="FGGY_C"/>
</dbReference>
<keyword evidence="2" id="KW-0808">Transferase</keyword>
<evidence type="ECO:0000313" key="5">
    <source>
        <dbReference type="EMBL" id="VAW58687.1"/>
    </source>
</evidence>
<dbReference type="PANTHER" id="PTHR10196">
    <property type="entry name" value="SUGAR KINASE"/>
    <property type="match status" value="1"/>
</dbReference>
<dbReference type="GO" id="GO:0005997">
    <property type="term" value="P:xylulose metabolic process"/>
    <property type="evidence" value="ECO:0007669"/>
    <property type="project" value="TreeGrafter"/>
</dbReference>
<dbReference type="GO" id="GO:0005829">
    <property type="term" value="C:cytosol"/>
    <property type="evidence" value="ECO:0007669"/>
    <property type="project" value="TreeGrafter"/>
</dbReference>